<protein>
    <submittedName>
        <fullName evidence="1">Uncharacterized protein</fullName>
    </submittedName>
</protein>
<organism evidence="1 2">
    <name type="scientific">Caballeronia zhejiangensis</name>
    <dbReference type="NCBI Taxonomy" id="871203"/>
    <lineage>
        <taxon>Bacteria</taxon>
        <taxon>Pseudomonadati</taxon>
        <taxon>Pseudomonadota</taxon>
        <taxon>Betaproteobacteria</taxon>
        <taxon>Burkholderiales</taxon>
        <taxon>Burkholderiaceae</taxon>
        <taxon>Caballeronia</taxon>
    </lineage>
</organism>
<keyword evidence="2" id="KW-1185">Reference proteome</keyword>
<dbReference type="RefSeq" id="WP_034473973.1">
    <property type="nucleotide sequence ID" value="NZ_JFHD01000047.1"/>
</dbReference>
<sequence length="137" mass="13454">MASNLKFSAALKNAQQAAITTQVGTSGAYDIYDGAQPASPDVAITTQNLLATLSCSSTFAPAPSNGVVTANAISNGTGTAAAGAGKTATWYRLRTSGGAGVVDGTVGTSNADLVLTSTTIAQGQTVSVSSSTYTNGQ</sequence>
<dbReference type="AlphaFoldDB" id="A0A656QA05"/>
<reference evidence="1 2" key="1">
    <citation type="submission" date="2014-03" db="EMBL/GenBank/DDBJ databases">
        <title>Draft Genome Sequences of Four Burkholderia Strains.</title>
        <authorList>
            <person name="Liu X.Y."/>
            <person name="Li C.X."/>
            <person name="Xu J.H."/>
        </authorList>
    </citation>
    <scope>NUCLEOTIDE SEQUENCE [LARGE SCALE GENOMIC DNA]</scope>
    <source>
        <strain evidence="1 2">OP-1</strain>
    </source>
</reference>
<comment type="caution">
    <text evidence="1">The sequence shown here is derived from an EMBL/GenBank/DDBJ whole genome shotgun (WGS) entry which is preliminary data.</text>
</comment>
<dbReference type="EMBL" id="JFHD01000047">
    <property type="protein sequence ID" value="KDR25418.1"/>
    <property type="molecule type" value="Genomic_DNA"/>
</dbReference>
<accession>A0A656QA05</accession>
<evidence type="ECO:0000313" key="2">
    <source>
        <dbReference type="Proteomes" id="UP000027451"/>
    </source>
</evidence>
<dbReference type="Proteomes" id="UP000027451">
    <property type="component" value="Unassembled WGS sequence"/>
</dbReference>
<gene>
    <name evidence="1" type="ORF">BG60_28145</name>
</gene>
<proteinExistence type="predicted"/>
<evidence type="ECO:0000313" key="1">
    <source>
        <dbReference type="EMBL" id="KDR25418.1"/>
    </source>
</evidence>
<name>A0A656QA05_9BURK</name>